<feature type="region of interest" description="Disordered" evidence="1">
    <location>
        <begin position="1"/>
        <end position="71"/>
    </location>
</feature>
<evidence type="ECO:0000313" key="2">
    <source>
        <dbReference type="EMBL" id="CAK0864166.1"/>
    </source>
</evidence>
<accession>A0ABN9UVL3</accession>
<feature type="region of interest" description="Disordered" evidence="1">
    <location>
        <begin position="127"/>
        <end position="148"/>
    </location>
</feature>
<sequence length="148" mass="16017">MATAISPGSPVRRPAISVTPSVPTGVSLPSGLPIRSPRTISPPLRRTSLPPSRPAYPGGPARRAAPSRRSARSLVLAAAQLRARRARRVADAAEQGPLRGPERTRFFFLYDNVQVDAAGYYVLSAPRREATRATRGRPLLRRQAPPPR</sequence>
<feature type="compositionally biased region" description="Low complexity" evidence="1">
    <location>
        <begin position="41"/>
        <end position="64"/>
    </location>
</feature>
<protein>
    <recommendedName>
        <fullName evidence="4">Dirigent protein</fullName>
    </recommendedName>
</protein>
<evidence type="ECO:0000256" key="1">
    <source>
        <dbReference type="SAM" id="MobiDB-lite"/>
    </source>
</evidence>
<evidence type="ECO:0000313" key="3">
    <source>
        <dbReference type="Proteomes" id="UP001189429"/>
    </source>
</evidence>
<gene>
    <name evidence="2" type="ORF">PCOR1329_LOCUS52120</name>
</gene>
<name>A0ABN9UVL3_9DINO</name>
<comment type="caution">
    <text evidence="2">The sequence shown here is derived from an EMBL/GenBank/DDBJ whole genome shotgun (WGS) entry which is preliminary data.</text>
</comment>
<dbReference type="EMBL" id="CAUYUJ010016338">
    <property type="protein sequence ID" value="CAK0864166.1"/>
    <property type="molecule type" value="Genomic_DNA"/>
</dbReference>
<reference evidence="2" key="1">
    <citation type="submission" date="2023-10" db="EMBL/GenBank/DDBJ databases">
        <authorList>
            <person name="Chen Y."/>
            <person name="Shah S."/>
            <person name="Dougan E. K."/>
            <person name="Thang M."/>
            <person name="Chan C."/>
        </authorList>
    </citation>
    <scope>NUCLEOTIDE SEQUENCE [LARGE SCALE GENOMIC DNA]</scope>
</reference>
<keyword evidence="3" id="KW-1185">Reference proteome</keyword>
<dbReference type="Proteomes" id="UP001189429">
    <property type="component" value="Unassembled WGS sequence"/>
</dbReference>
<proteinExistence type="predicted"/>
<organism evidence="2 3">
    <name type="scientific">Prorocentrum cordatum</name>
    <dbReference type="NCBI Taxonomy" id="2364126"/>
    <lineage>
        <taxon>Eukaryota</taxon>
        <taxon>Sar</taxon>
        <taxon>Alveolata</taxon>
        <taxon>Dinophyceae</taxon>
        <taxon>Prorocentrales</taxon>
        <taxon>Prorocentraceae</taxon>
        <taxon>Prorocentrum</taxon>
    </lineage>
</organism>
<evidence type="ECO:0008006" key="4">
    <source>
        <dbReference type="Google" id="ProtNLM"/>
    </source>
</evidence>